<dbReference type="Proteomes" id="UP000312512">
    <property type="component" value="Unassembled WGS sequence"/>
</dbReference>
<reference evidence="1 2" key="1">
    <citation type="submission" date="2019-10" db="EMBL/GenBank/DDBJ databases">
        <title>Nonomuraea sp. nov., isolated from Phyllanthus amarus.</title>
        <authorList>
            <person name="Klykleung N."/>
            <person name="Tanasupawat S."/>
        </authorList>
    </citation>
    <scope>NUCLEOTIDE SEQUENCE [LARGE SCALE GENOMIC DNA]</scope>
    <source>
        <strain evidence="1 2">PA1-10</strain>
    </source>
</reference>
<protein>
    <submittedName>
        <fullName evidence="1">Uncharacterized protein</fullName>
    </submittedName>
</protein>
<organism evidence="1 2">
    <name type="scientific">Nonomuraea phyllanthi</name>
    <dbReference type="NCBI Taxonomy" id="2219224"/>
    <lineage>
        <taxon>Bacteria</taxon>
        <taxon>Bacillati</taxon>
        <taxon>Actinomycetota</taxon>
        <taxon>Actinomycetes</taxon>
        <taxon>Streptosporangiales</taxon>
        <taxon>Streptosporangiaceae</taxon>
        <taxon>Nonomuraea</taxon>
    </lineage>
</organism>
<evidence type="ECO:0000313" key="2">
    <source>
        <dbReference type="Proteomes" id="UP000312512"/>
    </source>
</evidence>
<proteinExistence type="predicted"/>
<comment type="caution">
    <text evidence="1">The sequence shown here is derived from an EMBL/GenBank/DDBJ whole genome shotgun (WGS) entry which is preliminary data.</text>
</comment>
<name>A0A5C4V5Y2_9ACTN</name>
<keyword evidence="2" id="KW-1185">Reference proteome</keyword>
<evidence type="ECO:0000313" key="1">
    <source>
        <dbReference type="EMBL" id="KAB8186856.1"/>
    </source>
</evidence>
<dbReference type="OrthoDB" id="3539310at2"/>
<dbReference type="RefSeq" id="WP_139637520.1">
    <property type="nucleotide sequence ID" value="NZ_VDLX02000028.1"/>
</dbReference>
<gene>
    <name evidence="1" type="ORF">FH608_046035</name>
</gene>
<dbReference type="AlphaFoldDB" id="A0A5C4V5Y2"/>
<sequence length="157" mass="16513">MAITRDLLFVDTQVKALTNAIALNLGDTTAGAFKIALFQDSVTPDASQANPAYGSSPFSSGEVSGAGYSAGGLALTSVVFEELSSSPGYVRWDFDNISWPSSTITDAKGGLFYATGLSNRAIVFRSFIQEYSSQDGTFSVNIHTDGVIKLNVVGPLL</sequence>
<dbReference type="EMBL" id="VDLX02000028">
    <property type="protein sequence ID" value="KAB8186856.1"/>
    <property type="molecule type" value="Genomic_DNA"/>
</dbReference>
<accession>A0A5C4V5Y2</accession>